<keyword evidence="1" id="KW-0472">Membrane</keyword>
<keyword evidence="1" id="KW-1133">Transmembrane helix</keyword>
<evidence type="ECO:0000256" key="1">
    <source>
        <dbReference type="SAM" id="Phobius"/>
    </source>
</evidence>
<keyword evidence="3" id="KW-1185">Reference proteome</keyword>
<comment type="caution">
    <text evidence="2">The sequence shown here is derived from an EMBL/GenBank/DDBJ whole genome shotgun (WGS) entry which is preliminary data.</text>
</comment>
<proteinExistence type="predicted"/>
<dbReference type="EMBL" id="BQNB010017241">
    <property type="protein sequence ID" value="GJT60906.1"/>
    <property type="molecule type" value="Genomic_DNA"/>
</dbReference>
<sequence>MNAYDQEFFHESDDEPYDENDFCCNEDPVASYASASHMAMTASDKDASALRVAMLNLVLDVVPFVHDSCLSTFLLKQPFYTLHVVFWCRYVITVCPMTVSIAVFCLTMELKKRNGNFENENNL</sequence>
<name>A0ABQ5FBW5_9ASTR</name>
<organism evidence="2 3">
    <name type="scientific">Tanacetum coccineum</name>
    <dbReference type="NCBI Taxonomy" id="301880"/>
    <lineage>
        <taxon>Eukaryota</taxon>
        <taxon>Viridiplantae</taxon>
        <taxon>Streptophyta</taxon>
        <taxon>Embryophyta</taxon>
        <taxon>Tracheophyta</taxon>
        <taxon>Spermatophyta</taxon>
        <taxon>Magnoliopsida</taxon>
        <taxon>eudicotyledons</taxon>
        <taxon>Gunneridae</taxon>
        <taxon>Pentapetalae</taxon>
        <taxon>asterids</taxon>
        <taxon>campanulids</taxon>
        <taxon>Asterales</taxon>
        <taxon>Asteraceae</taxon>
        <taxon>Asteroideae</taxon>
        <taxon>Anthemideae</taxon>
        <taxon>Anthemidinae</taxon>
        <taxon>Tanacetum</taxon>
    </lineage>
</organism>
<gene>
    <name evidence="2" type="ORF">Tco_1004439</name>
</gene>
<reference evidence="2" key="2">
    <citation type="submission" date="2022-01" db="EMBL/GenBank/DDBJ databases">
        <authorList>
            <person name="Yamashiro T."/>
            <person name="Shiraishi A."/>
            <person name="Satake H."/>
            <person name="Nakayama K."/>
        </authorList>
    </citation>
    <scope>NUCLEOTIDE SEQUENCE</scope>
</reference>
<protein>
    <submittedName>
        <fullName evidence="2">Uncharacterized protein</fullName>
    </submittedName>
</protein>
<keyword evidence="1" id="KW-0812">Transmembrane</keyword>
<dbReference type="Proteomes" id="UP001151760">
    <property type="component" value="Unassembled WGS sequence"/>
</dbReference>
<evidence type="ECO:0000313" key="2">
    <source>
        <dbReference type="EMBL" id="GJT60906.1"/>
    </source>
</evidence>
<feature type="transmembrane region" description="Helical" evidence="1">
    <location>
        <begin position="84"/>
        <end position="106"/>
    </location>
</feature>
<evidence type="ECO:0000313" key="3">
    <source>
        <dbReference type="Proteomes" id="UP001151760"/>
    </source>
</evidence>
<accession>A0ABQ5FBW5</accession>
<reference evidence="2" key="1">
    <citation type="journal article" date="2022" name="Int. J. Mol. Sci.">
        <title>Draft Genome of Tanacetum Coccineum: Genomic Comparison of Closely Related Tanacetum-Family Plants.</title>
        <authorList>
            <person name="Yamashiro T."/>
            <person name="Shiraishi A."/>
            <person name="Nakayama K."/>
            <person name="Satake H."/>
        </authorList>
    </citation>
    <scope>NUCLEOTIDE SEQUENCE</scope>
</reference>